<feature type="chain" id="PRO_5007094874" description="Polysaccharide biosynthesis protein GumN" evidence="1">
    <location>
        <begin position="19"/>
        <end position="284"/>
    </location>
</feature>
<name>A0A101CHZ4_9FLAO</name>
<dbReference type="EMBL" id="LMAI01000004">
    <property type="protein sequence ID" value="KUJ56601.1"/>
    <property type="molecule type" value="Genomic_DNA"/>
</dbReference>
<organism evidence="2 3">
    <name type="scientific">Chryseobacterium aquaticum subsp. greenlandense</name>
    <dbReference type="NCBI Taxonomy" id="345663"/>
    <lineage>
        <taxon>Bacteria</taxon>
        <taxon>Pseudomonadati</taxon>
        <taxon>Bacteroidota</taxon>
        <taxon>Flavobacteriia</taxon>
        <taxon>Flavobacteriales</taxon>
        <taxon>Weeksellaceae</taxon>
        <taxon>Chryseobacterium group</taxon>
        <taxon>Chryseobacterium</taxon>
    </lineage>
</organism>
<dbReference type="AlphaFoldDB" id="A0A101CHZ4"/>
<protein>
    <recommendedName>
        <fullName evidence="4">Polysaccharide biosynthesis protein GumN</fullName>
    </recommendedName>
</protein>
<keyword evidence="1" id="KW-0732">Signal</keyword>
<accession>A0A101CHZ4</accession>
<dbReference type="CDD" id="cd14789">
    <property type="entry name" value="Tiki"/>
    <property type="match status" value="1"/>
</dbReference>
<dbReference type="Pfam" id="PF01963">
    <property type="entry name" value="TraB_PrgY_gumN"/>
    <property type="match status" value="1"/>
</dbReference>
<dbReference type="Proteomes" id="UP000054388">
    <property type="component" value="Unassembled WGS sequence"/>
</dbReference>
<evidence type="ECO:0008006" key="4">
    <source>
        <dbReference type="Google" id="ProtNLM"/>
    </source>
</evidence>
<dbReference type="InterPro" id="IPR002816">
    <property type="entry name" value="TraB/PrgY/GumN_fam"/>
</dbReference>
<gene>
    <name evidence="2" type="ORF">AR686_08575</name>
</gene>
<feature type="signal peptide" evidence="1">
    <location>
        <begin position="1"/>
        <end position="18"/>
    </location>
</feature>
<comment type="caution">
    <text evidence="2">The sequence shown here is derived from an EMBL/GenBank/DDBJ whole genome shotgun (WGS) entry which is preliminary data.</text>
</comment>
<evidence type="ECO:0000313" key="3">
    <source>
        <dbReference type="Proteomes" id="UP000054388"/>
    </source>
</evidence>
<reference evidence="2 3" key="1">
    <citation type="submission" date="2015-10" db="EMBL/GenBank/DDBJ databases">
        <title>Genome sequence of Chryseobacterium greenlandense.</title>
        <authorList>
            <person name="Newman J."/>
            <person name="Fischer K."/>
            <person name="Miller J."/>
        </authorList>
    </citation>
    <scope>NUCLEOTIDE SEQUENCE [LARGE SCALE GENOMIC DNA]</scope>
    <source>
        <strain evidence="2 3">UMB34</strain>
    </source>
</reference>
<proteinExistence type="predicted"/>
<sequence>MKKILLLSFILSLNFALAQNTILWTIKKDGNPHTSYLLGTYHQMGNSYVDSLTAVTRALKSSDIAIFENTDIGDGLAKYLNSRKEDFTYKEKLDKKHLAYLGDISEKWKVPVSKLSPSELLLKIQQTYLETQCGTVKITDSVKTFDNYLIKMAKLNSVELLGLESNDLMTSYINQQDRTEWKDIKKEIYLWLDNIKMSRDTHIHCEMAEVYKKQKLDYHLDTECAESLIISSRSAVWLPIIEKNIIEKNSFIAVGYAHLTGKCGLISKLRTAGYKVEPVYNLDK</sequence>
<evidence type="ECO:0000313" key="2">
    <source>
        <dbReference type="EMBL" id="KUJ56601.1"/>
    </source>
</evidence>
<evidence type="ECO:0000256" key="1">
    <source>
        <dbReference type="SAM" id="SignalP"/>
    </source>
</evidence>
<dbReference type="RefSeq" id="WP_059136545.1">
    <property type="nucleotide sequence ID" value="NZ_LMAI01000004.1"/>
</dbReference>